<feature type="region of interest" description="Disordered" evidence="1">
    <location>
        <begin position="1"/>
        <end position="41"/>
    </location>
</feature>
<evidence type="ECO:0000313" key="3">
    <source>
        <dbReference type="Proteomes" id="UP000499080"/>
    </source>
</evidence>
<proteinExistence type="predicted"/>
<name>A0A4Y2CJV7_ARAVE</name>
<protein>
    <submittedName>
        <fullName evidence="2">Uncharacterized protein</fullName>
    </submittedName>
</protein>
<gene>
    <name evidence="2" type="ORF">AVEN_44846_1</name>
</gene>
<dbReference type="EMBL" id="BGPR01000206">
    <property type="protein sequence ID" value="GBM04711.1"/>
    <property type="molecule type" value="Genomic_DNA"/>
</dbReference>
<evidence type="ECO:0000313" key="2">
    <source>
        <dbReference type="EMBL" id="GBM04711.1"/>
    </source>
</evidence>
<reference evidence="2 3" key="1">
    <citation type="journal article" date="2019" name="Sci. Rep.">
        <title>Orb-weaving spider Araneus ventricosus genome elucidates the spidroin gene catalogue.</title>
        <authorList>
            <person name="Kono N."/>
            <person name="Nakamura H."/>
            <person name="Ohtoshi R."/>
            <person name="Moran D.A.P."/>
            <person name="Shinohara A."/>
            <person name="Yoshida Y."/>
            <person name="Fujiwara M."/>
            <person name="Mori M."/>
            <person name="Tomita M."/>
            <person name="Arakawa K."/>
        </authorList>
    </citation>
    <scope>NUCLEOTIDE SEQUENCE [LARGE SCALE GENOMIC DNA]</scope>
</reference>
<evidence type="ECO:0000256" key="1">
    <source>
        <dbReference type="SAM" id="MobiDB-lite"/>
    </source>
</evidence>
<dbReference type="AlphaFoldDB" id="A0A4Y2CJV7"/>
<keyword evidence="3" id="KW-1185">Reference proteome</keyword>
<accession>A0A4Y2CJV7</accession>
<dbReference type="Proteomes" id="UP000499080">
    <property type="component" value="Unassembled WGS sequence"/>
</dbReference>
<organism evidence="2 3">
    <name type="scientific">Araneus ventricosus</name>
    <name type="common">Orbweaver spider</name>
    <name type="synonym">Epeira ventricosa</name>
    <dbReference type="NCBI Taxonomy" id="182803"/>
    <lineage>
        <taxon>Eukaryota</taxon>
        <taxon>Metazoa</taxon>
        <taxon>Ecdysozoa</taxon>
        <taxon>Arthropoda</taxon>
        <taxon>Chelicerata</taxon>
        <taxon>Arachnida</taxon>
        <taxon>Araneae</taxon>
        <taxon>Araneomorphae</taxon>
        <taxon>Entelegynae</taxon>
        <taxon>Araneoidea</taxon>
        <taxon>Araneidae</taxon>
        <taxon>Araneus</taxon>
    </lineage>
</organism>
<sequence length="111" mass="12575">MSVPAGSLTRRKSNTNHTAPFRKQSHVNVQGSNKPSRHSESTFFEVDSRLHKALLRPIPVRMMWIILLRQTVPVLLKKERQKDKRGASDSSSGVVGLVLFRIVLLVSRFDV</sequence>
<comment type="caution">
    <text evidence="2">The sequence shown here is derived from an EMBL/GenBank/DDBJ whole genome shotgun (WGS) entry which is preliminary data.</text>
</comment>